<dbReference type="InterPro" id="IPR004175">
    <property type="entry name" value="RNA_CPDase"/>
</dbReference>
<evidence type="ECO:0000256" key="2">
    <source>
        <dbReference type="HAMAP-Rule" id="MF_01940"/>
    </source>
</evidence>
<keyword evidence="4" id="KW-1185">Reference proteome</keyword>
<gene>
    <name evidence="3" type="primary">thpR</name>
    <name evidence="3" type="ORF">GRI32_03390</name>
</gene>
<name>A0A844ZLR2_9SPHN</name>
<comment type="caution">
    <text evidence="3">The sequence shown here is derived from an EMBL/GenBank/DDBJ whole genome shotgun (WGS) entry which is preliminary data.</text>
</comment>
<accession>A0A844ZLR2</accession>
<reference evidence="3 4" key="1">
    <citation type="submission" date="2019-12" db="EMBL/GenBank/DDBJ databases">
        <title>Genomic-based taxomic classification of the family Erythrobacteraceae.</title>
        <authorList>
            <person name="Xu L."/>
        </authorList>
    </citation>
    <scope>NUCLEOTIDE SEQUENCE [LARGE SCALE GENOMIC DNA]</scope>
    <source>
        <strain evidence="3 4">JCM 16339</strain>
    </source>
</reference>
<comment type="catalytic activity">
    <reaction evidence="2">
        <text>a 3'-end 2',3'-cyclophospho-ribonucleotide-RNA + H2O = a 3'-end 2'-phospho-ribonucleotide-RNA + H(+)</text>
        <dbReference type="Rhea" id="RHEA:11828"/>
        <dbReference type="Rhea" id="RHEA-COMP:10464"/>
        <dbReference type="Rhea" id="RHEA-COMP:17353"/>
        <dbReference type="ChEBI" id="CHEBI:15377"/>
        <dbReference type="ChEBI" id="CHEBI:15378"/>
        <dbReference type="ChEBI" id="CHEBI:83064"/>
        <dbReference type="ChEBI" id="CHEBI:173113"/>
        <dbReference type="EC" id="3.1.4.58"/>
    </reaction>
</comment>
<dbReference type="SUPFAM" id="SSF55144">
    <property type="entry name" value="LigT-like"/>
    <property type="match status" value="1"/>
</dbReference>
<protein>
    <recommendedName>
        <fullName evidence="2">RNA 2',3'-cyclic phosphodiesterase</fullName>
        <shortName evidence="2">RNA 2',3'-CPDase</shortName>
        <ecNumber evidence="2">3.1.4.58</ecNumber>
    </recommendedName>
</protein>
<feature type="active site" description="Proton acceptor" evidence="2">
    <location>
        <position position="122"/>
    </location>
</feature>
<evidence type="ECO:0000313" key="4">
    <source>
        <dbReference type="Proteomes" id="UP000435243"/>
    </source>
</evidence>
<feature type="active site" description="Proton donor" evidence="2">
    <location>
        <position position="38"/>
    </location>
</feature>
<dbReference type="PANTHER" id="PTHR35561:SF1">
    <property type="entry name" value="RNA 2',3'-CYCLIC PHOSPHODIESTERASE"/>
    <property type="match status" value="1"/>
</dbReference>
<proteinExistence type="inferred from homology"/>
<dbReference type="HAMAP" id="MF_01940">
    <property type="entry name" value="RNA_CPDase"/>
    <property type="match status" value="1"/>
</dbReference>
<dbReference type="NCBIfam" id="TIGR02258">
    <property type="entry name" value="2_5_ligase"/>
    <property type="match status" value="1"/>
</dbReference>
<dbReference type="PANTHER" id="PTHR35561">
    <property type="entry name" value="RNA 2',3'-CYCLIC PHOSPHODIESTERASE"/>
    <property type="match status" value="1"/>
</dbReference>
<dbReference type="EMBL" id="WTYY01000002">
    <property type="protein sequence ID" value="MXO87777.1"/>
    <property type="molecule type" value="Genomic_DNA"/>
</dbReference>
<evidence type="ECO:0000313" key="3">
    <source>
        <dbReference type="EMBL" id="MXO87777.1"/>
    </source>
</evidence>
<comment type="function">
    <text evidence="2">Hydrolyzes RNA 2',3'-cyclic phosphodiester to an RNA 2'-phosphomonoester.</text>
</comment>
<evidence type="ECO:0000256" key="1">
    <source>
        <dbReference type="ARBA" id="ARBA00022801"/>
    </source>
</evidence>
<feature type="short sequence motif" description="HXTX 2" evidence="2">
    <location>
        <begin position="122"/>
        <end position="125"/>
    </location>
</feature>
<dbReference type="OrthoDB" id="9793819at2"/>
<dbReference type="GO" id="GO:0008664">
    <property type="term" value="F:RNA 2',3'-cyclic 3'-phosphodiesterase activity"/>
    <property type="evidence" value="ECO:0007669"/>
    <property type="project" value="UniProtKB-EC"/>
</dbReference>
<feature type="short sequence motif" description="HXTX 1" evidence="2">
    <location>
        <begin position="38"/>
        <end position="41"/>
    </location>
</feature>
<comment type="similarity">
    <text evidence="2">Belongs to the 2H phosphoesterase superfamily. ThpR family.</text>
</comment>
<dbReference type="EC" id="3.1.4.58" evidence="2"/>
<sequence>MSHRLFIAIRPPVAVIDSLIDTMEGLDNARWQSEEQLHLTLRFVGEVERPQAEDLALALAQIRFAPFAISIAGVGHFETKGAPRTLWARVEPSRDLSDLQKRVEQACRAAGLEDETRKFVPHITLARLDRSAAGIGAWLARHARLHAPPFIAENFVLVESHLSTGGSIYQDVMRFPS</sequence>
<keyword evidence="1 2" id="KW-0378">Hydrolase</keyword>
<dbReference type="RefSeq" id="WP_160589731.1">
    <property type="nucleotide sequence ID" value="NZ_BAAAFP010000002.1"/>
</dbReference>
<dbReference type="AlphaFoldDB" id="A0A844ZLR2"/>
<dbReference type="Gene3D" id="3.90.1140.10">
    <property type="entry name" value="Cyclic phosphodiesterase"/>
    <property type="match status" value="1"/>
</dbReference>
<dbReference type="GO" id="GO:0004113">
    <property type="term" value="F:2',3'-cyclic-nucleotide 3'-phosphodiesterase activity"/>
    <property type="evidence" value="ECO:0007669"/>
    <property type="project" value="InterPro"/>
</dbReference>
<dbReference type="Proteomes" id="UP000435243">
    <property type="component" value="Unassembled WGS sequence"/>
</dbReference>
<dbReference type="Pfam" id="PF13563">
    <property type="entry name" value="2_5_RNA_ligase2"/>
    <property type="match status" value="1"/>
</dbReference>
<dbReference type="InterPro" id="IPR009097">
    <property type="entry name" value="Cyclic_Pdiesterase"/>
</dbReference>
<organism evidence="3 4">
    <name type="scientific">Alteraurantiacibacter aestuarii</name>
    <dbReference type="NCBI Taxonomy" id="650004"/>
    <lineage>
        <taxon>Bacteria</taxon>
        <taxon>Pseudomonadati</taxon>
        <taxon>Pseudomonadota</taxon>
        <taxon>Alphaproteobacteria</taxon>
        <taxon>Sphingomonadales</taxon>
        <taxon>Erythrobacteraceae</taxon>
        <taxon>Alteraurantiacibacter</taxon>
    </lineage>
</organism>